<dbReference type="AlphaFoldDB" id="A0A4R1R1K2"/>
<dbReference type="STRING" id="1650663.GCA_001486665_03174"/>
<evidence type="ECO:0008006" key="3">
    <source>
        <dbReference type="Google" id="ProtNLM"/>
    </source>
</evidence>
<evidence type="ECO:0000313" key="2">
    <source>
        <dbReference type="Proteomes" id="UP000295184"/>
    </source>
</evidence>
<dbReference type="EMBL" id="SLUM01000006">
    <property type="protein sequence ID" value="TCL59204.1"/>
    <property type="molecule type" value="Genomic_DNA"/>
</dbReference>
<proteinExistence type="predicted"/>
<sequence length="98" mass="11147">MPKVWIYLLALLCALGLAASVAVFMLRPFEEEAPESSYTLRDWHGRLALFESGEAEQPVEVYDVYTHLLPENDVLSLQAGIPLENREQLQRLLEDFGL</sequence>
<accession>A0A4R1R1K2</accession>
<dbReference type="OrthoDB" id="1852782at2"/>
<organism evidence="1 2">
    <name type="scientific">Allofournierella massiliensis</name>
    <dbReference type="NCBI Taxonomy" id="1650663"/>
    <lineage>
        <taxon>Bacteria</taxon>
        <taxon>Bacillati</taxon>
        <taxon>Bacillota</taxon>
        <taxon>Clostridia</taxon>
        <taxon>Eubacteriales</taxon>
        <taxon>Oscillospiraceae</taxon>
        <taxon>Allofournierella</taxon>
    </lineage>
</organism>
<protein>
    <recommendedName>
        <fullName evidence="3">Bypass of forespore C C-terminal domain-containing protein</fullName>
    </recommendedName>
</protein>
<comment type="caution">
    <text evidence="1">The sequence shown here is derived from an EMBL/GenBank/DDBJ whole genome shotgun (WGS) entry which is preliminary data.</text>
</comment>
<gene>
    <name evidence="1" type="ORF">EDD77_106121</name>
</gene>
<evidence type="ECO:0000313" key="1">
    <source>
        <dbReference type="EMBL" id="TCL59204.1"/>
    </source>
</evidence>
<dbReference type="Proteomes" id="UP000295184">
    <property type="component" value="Unassembled WGS sequence"/>
</dbReference>
<name>A0A4R1R1K2_9FIRM</name>
<reference evidence="1 2" key="1">
    <citation type="submission" date="2019-03" db="EMBL/GenBank/DDBJ databases">
        <title>Genomic Encyclopedia of Type Strains, Phase IV (KMG-IV): sequencing the most valuable type-strain genomes for metagenomic binning, comparative biology and taxonomic classification.</title>
        <authorList>
            <person name="Goeker M."/>
        </authorList>
    </citation>
    <scope>NUCLEOTIDE SEQUENCE [LARGE SCALE GENOMIC DNA]</scope>
    <source>
        <strain evidence="1 2">DSM 100451</strain>
    </source>
</reference>
<dbReference type="RefSeq" id="WP_058966613.1">
    <property type="nucleotide sequence ID" value="NZ_CABKVM010000019.1"/>
</dbReference>